<evidence type="ECO:0000313" key="1">
    <source>
        <dbReference type="EMBL" id="KIS21815.1"/>
    </source>
</evidence>
<dbReference type="EMBL" id="JXSU01000009">
    <property type="protein sequence ID" value="KIS21815.1"/>
    <property type="molecule type" value="Genomic_DNA"/>
</dbReference>
<dbReference type="NCBIfam" id="TIGR02892">
    <property type="entry name" value="spore_yabP"/>
    <property type="match status" value="1"/>
</dbReference>
<dbReference type="Proteomes" id="UP000032250">
    <property type="component" value="Unassembled WGS sequence"/>
</dbReference>
<dbReference type="PATRIC" id="fig|1379739.3.peg.4072"/>
<dbReference type="HOGENOM" id="CLU_168343_3_0_9"/>
<sequence length="96" mass="10853">MEKKEFKNDDKISNLNLESRKKLILSGINEVISFNEEEIMLKTTLGDLDIKGSNLKMNKLDVQNGDVVIVGTINSCAYLNDQSKANRSNIFSKLFK</sequence>
<dbReference type="Pfam" id="PF07873">
    <property type="entry name" value="YabP"/>
    <property type="match status" value="1"/>
</dbReference>
<dbReference type="InterPro" id="IPR038705">
    <property type="entry name" value="YabP_sf"/>
</dbReference>
<evidence type="ECO:0000313" key="2">
    <source>
        <dbReference type="Proteomes" id="UP000032250"/>
    </source>
</evidence>
<reference evidence="1 2" key="1">
    <citation type="submission" date="2014-06" db="EMBL/GenBank/DDBJ databases">
        <title>Genome characterization of distinct group I Clostridium botulinum lineages.</title>
        <authorList>
            <person name="Giordani F."/>
            <person name="Anselmo A."/>
            <person name="Fillo S."/>
            <person name="Palozzi A.M."/>
            <person name="Fortunato A."/>
            <person name="Gentile B."/>
            <person name="Ciammaruconi A."/>
            <person name="Anniballi F."/>
            <person name="De Medici D."/>
            <person name="Lista F."/>
        </authorList>
    </citation>
    <scope>NUCLEOTIDE SEQUENCE [LARGE SCALE GENOMIC DNA]</scope>
    <source>
        <strain evidence="1 2">B2 450</strain>
    </source>
</reference>
<dbReference type="InterPro" id="IPR012504">
    <property type="entry name" value="Spore_YabP"/>
</dbReference>
<dbReference type="OrthoDB" id="9795125at2"/>
<evidence type="ECO:0008006" key="3">
    <source>
        <dbReference type="Google" id="ProtNLM"/>
    </source>
</evidence>
<dbReference type="PIRSF" id="PIRSF011576">
    <property type="entry name" value="YabP"/>
    <property type="match status" value="1"/>
</dbReference>
<proteinExistence type="predicted"/>
<organism evidence="1 2">
    <name type="scientific">Clostridium botulinum B2 450</name>
    <dbReference type="NCBI Taxonomy" id="1379739"/>
    <lineage>
        <taxon>Bacteria</taxon>
        <taxon>Bacillati</taxon>
        <taxon>Bacillota</taxon>
        <taxon>Clostridia</taxon>
        <taxon>Eubacteriales</taxon>
        <taxon>Clostridiaceae</taxon>
        <taxon>Clostridium</taxon>
    </lineage>
</organism>
<comment type="caution">
    <text evidence="1">The sequence shown here is derived from an EMBL/GenBank/DDBJ whole genome shotgun (WGS) entry which is preliminary data.</text>
</comment>
<dbReference type="AlphaFoldDB" id="A0A0D1BNF5"/>
<protein>
    <recommendedName>
        <fullName evidence="3">Sporulation protein YabP</fullName>
    </recommendedName>
</protein>
<dbReference type="GO" id="GO:0030435">
    <property type="term" value="P:sporulation resulting in formation of a cellular spore"/>
    <property type="evidence" value="ECO:0007669"/>
    <property type="project" value="InterPro"/>
</dbReference>
<dbReference type="InterPro" id="IPR022476">
    <property type="entry name" value="Spore_YabP/YqfC"/>
</dbReference>
<gene>
    <name evidence="1" type="ORF">N495_18525</name>
</gene>
<dbReference type="Gene3D" id="2.60.40.2000">
    <property type="match status" value="1"/>
</dbReference>
<accession>A0A0D1BNF5</accession>
<name>A0A0D1BNF5_CLOBO</name>
<dbReference type="RefSeq" id="WP_003488231.1">
    <property type="nucleotide sequence ID" value="NZ_JXSU01000009.1"/>
</dbReference>